<dbReference type="InterPro" id="IPR036967">
    <property type="entry name" value="Ribosomal_uS11_sf"/>
</dbReference>
<evidence type="ECO:0000256" key="1">
    <source>
        <dbReference type="ARBA" id="ARBA00006194"/>
    </source>
</evidence>
<dbReference type="EMBL" id="PCXO01000005">
    <property type="protein sequence ID" value="PIR41488.1"/>
    <property type="molecule type" value="Genomic_DNA"/>
</dbReference>
<protein>
    <recommendedName>
        <fullName evidence="6 7">Small ribosomal subunit protein uS11</fullName>
    </recommendedName>
</protein>
<dbReference type="GO" id="GO:1990904">
    <property type="term" value="C:ribonucleoprotein complex"/>
    <property type="evidence" value="ECO:0007669"/>
    <property type="project" value="UniProtKB-KW"/>
</dbReference>
<comment type="similarity">
    <text evidence="1 7 8">Belongs to the universal ribosomal protein uS11 family.</text>
</comment>
<dbReference type="Proteomes" id="UP000230232">
    <property type="component" value="Unassembled WGS sequence"/>
</dbReference>
<evidence type="ECO:0000313" key="10">
    <source>
        <dbReference type="Proteomes" id="UP000230232"/>
    </source>
</evidence>
<dbReference type="Gene3D" id="3.30.420.80">
    <property type="entry name" value="Ribosomal protein S11"/>
    <property type="match status" value="1"/>
</dbReference>
<evidence type="ECO:0000256" key="6">
    <source>
        <dbReference type="ARBA" id="ARBA00035160"/>
    </source>
</evidence>
<dbReference type="GO" id="GO:0006412">
    <property type="term" value="P:translation"/>
    <property type="evidence" value="ECO:0007669"/>
    <property type="project" value="UniProtKB-UniRule"/>
</dbReference>
<dbReference type="AlphaFoldDB" id="A0A2H0R4N5"/>
<evidence type="ECO:0000256" key="2">
    <source>
        <dbReference type="ARBA" id="ARBA00022730"/>
    </source>
</evidence>
<reference evidence="9 10" key="1">
    <citation type="submission" date="2017-09" db="EMBL/GenBank/DDBJ databases">
        <title>Depth-based differentiation of microbial function through sediment-hosted aquifers and enrichment of novel symbionts in the deep terrestrial subsurface.</title>
        <authorList>
            <person name="Probst A.J."/>
            <person name="Ladd B."/>
            <person name="Jarett J.K."/>
            <person name="Geller-Mcgrath D.E."/>
            <person name="Sieber C.M."/>
            <person name="Emerson J.B."/>
            <person name="Anantharaman K."/>
            <person name="Thomas B.C."/>
            <person name="Malmstrom R."/>
            <person name="Stieglmeier M."/>
            <person name="Klingl A."/>
            <person name="Woyke T."/>
            <person name="Ryan C.M."/>
            <person name="Banfield J.F."/>
        </authorList>
    </citation>
    <scope>NUCLEOTIDE SEQUENCE [LARGE SCALE GENOMIC DNA]</scope>
    <source>
        <strain evidence="9">CG10_big_fil_rev_8_21_14_0_10_46_23</strain>
    </source>
</reference>
<comment type="caution">
    <text evidence="9">The sequence shown here is derived from an EMBL/GenBank/DDBJ whole genome shotgun (WGS) entry which is preliminary data.</text>
</comment>
<evidence type="ECO:0000256" key="4">
    <source>
        <dbReference type="ARBA" id="ARBA00022980"/>
    </source>
</evidence>
<keyword evidence="2 7" id="KW-0699">rRNA-binding</keyword>
<evidence type="ECO:0000256" key="5">
    <source>
        <dbReference type="ARBA" id="ARBA00023274"/>
    </source>
</evidence>
<keyword evidence="5 7" id="KW-0687">Ribonucleoprotein</keyword>
<dbReference type="Pfam" id="PF00411">
    <property type="entry name" value="Ribosomal_S11"/>
    <property type="match status" value="1"/>
</dbReference>
<dbReference type="HAMAP" id="MF_01310">
    <property type="entry name" value="Ribosomal_uS11"/>
    <property type="match status" value="1"/>
</dbReference>
<keyword evidence="4 7" id="KW-0689">Ribosomal protein</keyword>
<dbReference type="SUPFAM" id="SSF53137">
    <property type="entry name" value="Translational machinery components"/>
    <property type="match status" value="1"/>
</dbReference>
<organism evidence="9 10">
    <name type="scientific">Candidatus Yanofskybacteria bacterium CG10_big_fil_rev_8_21_14_0_10_46_23</name>
    <dbReference type="NCBI Taxonomy" id="1975098"/>
    <lineage>
        <taxon>Bacteria</taxon>
        <taxon>Candidatus Yanofskyibacteriota</taxon>
    </lineage>
</organism>
<sequence length="143" mass="15203">MGKKRIVTKEGGSVSKQNVRVSKKARKRKVTRGIVHVSSSFNNTIVSIADPNGEVFAWSSSGNLGFRGARKSTPYAATLVAQNAAEKAKVSGLMEVAVRVRGVGPGREAAIRGLISAGLEVTEISDETPLPHNGARPRKARRV</sequence>
<dbReference type="InterPro" id="IPR001971">
    <property type="entry name" value="Ribosomal_uS11"/>
</dbReference>
<dbReference type="InterPro" id="IPR018102">
    <property type="entry name" value="Ribosomal_uS11_CS"/>
</dbReference>
<dbReference type="InterPro" id="IPR019981">
    <property type="entry name" value="Ribosomal_uS11_bac-type"/>
</dbReference>
<dbReference type="NCBIfam" id="NF003698">
    <property type="entry name" value="PRK05309.1"/>
    <property type="match status" value="1"/>
</dbReference>
<keyword evidence="3 7" id="KW-0694">RNA-binding</keyword>
<dbReference type="GO" id="GO:0003735">
    <property type="term" value="F:structural constituent of ribosome"/>
    <property type="evidence" value="ECO:0007669"/>
    <property type="project" value="InterPro"/>
</dbReference>
<dbReference type="PIRSF" id="PIRSF002131">
    <property type="entry name" value="Ribosomal_S11"/>
    <property type="match status" value="1"/>
</dbReference>
<dbReference type="NCBIfam" id="TIGR03632">
    <property type="entry name" value="uS11_bact"/>
    <property type="match status" value="1"/>
</dbReference>
<dbReference type="FunFam" id="3.30.420.80:FF:000010">
    <property type="entry name" value="30S ribosomal protein S11"/>
    <property type="match status" value="1"/>
</dbReference>
<name>A0A2H0R4N5_9BACT</name>
<accession>A0A2H0R4N5</accession>
<comment type="subunit">
    <text evidence="7">Part of the 30S ribosomal subunit. Interacts with proteins S7 and S18. Binds to IF-3.</text>
</comment>
<dbReference type="GO" id="GO:0019843">
    <property type="term" value="F:rRNA binding"/>
    <property type="evidence" value="ECO:0007669"/>
    <property type="project" value="UniProtKB-UniRule"/>
</dbReference>
<gene>
    <name evidence="7" type="primary">rpsK</name>
    <name evidence="9" type="ORF">COV31_01295</name>
</gene>
<dbReference type="GO" id="GO:0005840">
    <property type="term" value="C:ribosome"/>
    <property type="evidence" value="ECO:0007669"/>
    <property type="project" value="UniProtKB-KW"/>
</dbReference>
<evidence type="ECO:0000256" key="8">
    <source>
        <dbReference type="RuleBase" id="RU003629"/>
    </source>
</evidence>
<proteinExistence type="inferred from homology"/>
<evidence type="ECO:0000256" key="3">
    <source>
        <dbReference type="ARBA" id="ARBA00022884"/>
    </source>
</evidence>
<evidence type="ECO:0000256" key="7">
    <source>
        <dbReference type="HAMAP-Rule" id="MF_01310"/>
    </source>
</evidence>
<comment type="function">
    <text evidence="7">Located on the platform of the 30S subunit, it bridges several disparate RNA helices of the 16S rRNA. Forms part of the Shine-Dalgarno cleft in the 70S ribosome.</text>
</comment>
<dbReference type="PROSITE" id="PS00054">
    <property type="entry name" value="RIBOSOMAL_S11"/>
    <property type="match status" value="1"/>
</dbReference>
<evidence type="ECO:0000313" key="9">
    <source>
        <dbReference type="EMBL" id="PIR41488.1"/>
    </source>
</evidence>
<dbReference type="PANTHER" id="PTHR11759">
    <property type="entry name" value="40S RIBOSOMAL PROTEIN S14/30S RIBOSOMAL PROTEIN S11"/>
    <property type="match status" value="1"/>
</dbReference>